<evidence type="ECO:0000313" key="2">
    <source>
        <dbReference type="Proteomes" id="UP001324287"/>
    </source>
</evidence>
<evidence type="ECO:0000313" key="1">
    <source>
        <dbReference type="EMBL" id="WRL65002.1"/>
    </source>
</evidence>
<sequence length="262" mass="27233">MDATGRGKTNTDAALCLAGEGMPVPPEAVLTAARTHLAQLDRTIRAHLGLPVGTQVALHGESSGVTGIVEEVVDEVVRANPKLMRAIARRLRDAPANDSDADAGSVLTLVVAAVAGQAPDPRDTDALALTLRAIDAYGLTEPAGGPGGPRILAGGPADAAFAIGRFGLPQLQQLLEDLRPQDVHPSLRATRQLGRALAGVPDSVGQYVAAKHVAALLLDNGPTAVVLRLAAWQALRYDHEREPDIAPIVDAVRAQGWLTQGD</sequence>
<proteinExistence type="predicted"/>
<accession>A0ABZ1B2G1</accession>
<reference evidence="1 2" key="1">
    <citation type="submission" date="2023-12" db="EMBL/GenBank/DDBJ databases">
        <title>Blastococcus brunescens sp. nov., an actonobacterium isolated from sandstone collected in sahara desert.</title>
        <authorList>
            <person name="Gtari M."/>
            <person name="Ghodhbane F."/>
        </authorList>
    </citation>
    <scope>NUCLEOTIDE SEQUENCE [LARGE SCALE GENOMIC DNA]</scope>
    <source>
        <strain evidence="1 2">BMG 8361</strain>
    </source>
</reference>
<gene>
    <name evidence="1" type="ORF">U6N30_04620</name>
</gene>
<dbReference type="RefSeq" id="WP_324276326.1">
    <property type="nucleotide sequence ID" value="NZ_CP141261.1"/>
</dbReference>
<dbReference type="EMBL" id="CP141261">
    <property type="protein sequence ID" value="WRL65002.1"/>
    <property type="molecule type" value="Genomic_DNA"/>
</dbReference>
<organism evidence="1 2">
    <name type="scientific">Blastococcus brunescens</name>
    <dbReference type="NCBI Taxonomy" id="1564165"/>
    <lineage>
        <taxon>Bacteria</taxon>
        <taxon>Bacillati</taxon>
        <taxon>Actinomycetota</taxon>
        <taxon>Actinomycetes</taxon>
        <taxon>Geodermatophilales</taxon>
        <taxon>Geodermatophilaceae</taxon>
        <taxon>Blastococcus</taxon>
    </lineage>
</organism>
<dbReference type="Proteomes" id="UP001324287">
    <property type="component" value="Chromosome"/>
</dbReference>
<protein>
    <submittedName>
        <fullName evidence="1">Uncharacterized protein</fullName>
    </submittedName>
</protein>
<name>A0ABZ1B2G1_9ACTN</name>
<keyword evidence="2" id="KW-1185">Reference proteome</keyword>